<dbReference type="InterPro" id="IPR035980">
    <property type="entry name" value="Ribosomal_bS6_sf"/>
</dbReference>
<dbReference type="GO" id="GO:0003735">
    <property type="term" value="F:structural constituent of ribosome"/>
    <property type="evidence" value="ECO:0007669"/>
    <property type="project" value="InterPro"/>
</dbReference>
<gene>
    <name evidence="3" type="primary">rpsF</name>
    <name evidence="5" type="ORF">UT64_C0003G0030</name>
</gene>
<dbReference type="PANTHER" id="PTHR21011:SF1">
    <property type="entry name" value="SMALL RIBOSOMAL SUBUNIT PROTEIN BS6M"/>
    <property type="match status" value="1"/>
</dbReference>
<comment type="function">
    <text evidence="3">Binds together with bS18 to 16S ribosomal RNA.</text>
</comment>
<dbReference type="GO" id="GO:0006412">
    <property type="term" value="P:translation"/>
    <property type="evidence" value="ECO:0007669"/>
    <property type="project" value="UniProtKB-UniRule"/>
</dbReference>
<keyword evidence="3" id="KW-0699">rRNA-binding</keyword>
<proteinExistence type="inferred from homology"/>
<feature type="region of interest" description="Disordered" evidence="4">
    <location>
        <begin position="114"/>
        <end position="142"/>
    </location>
</feature>
<sequence>MAKTKKTDTPHYEMLHIISNKFSEDEVKPIVEKINALITGNEGVVTYSENWGKKKLAYPIKGFTYGYYNYVEFDLAGANLAKVERNIRMMSEILRHQIIRREVRTIDMPAKIERPEVKTEKEKPAEKKVEEKPAKKSAKDKTDLKDLDEKLDKILETNDLL</sequence>
<dbReference type="GO" id="GO:0070181">
    <property type="term" value="F:small ribosomal subunit rRNA binding"/>
    <property type="evidence" value="ECO:0007669"/>
    <property type="project" value="TreeGrafter"/>
</dbReference>
<dbReference type="EMBL" id="LBXO01000003">
    <property type="protein sequence ID" value="KKR33809.1"/>
    <property type="molecule type" value="Genomic_DNA"/>
</dbReference>
<evidence type="ECO:0000256" key="2">
    <source>
        <dbReference type="ARBA" id="ARBA00035294"/>
    </source>
</evidence>
<comment type="caution">
    <text evidence="5">The sequence shown here is derived from an EMBL/GenBank/DDBJ whole genome shotgun (WGS) entry which is preliminary data.</text>
</comment>
<dbReference type="HAMAP" id="MF_00360">
    <property type="entry name" value="Ribosomal_bS6"/>
    <property type="match status" value="1"/>
</dbReference>
<evidence type="ECO:0000256" key="1">
    <source>
        <dbReference type="ARBA" id="ARBA00009512"/>
    </source>
</evidence>
<dbReference type="GO" id="GO:0005737">
    <property type="term" value="C:cytoplasm"/>
    <property type="evidence" value="ECO:0007669"/>
    <property type="project" value="UniProtKB-ARBA"/>
</dbReference>
<dbReference type="GO" id="GO:0005840">
    <property type="term" value="C:ribosome"/>
    <property type="evidence" value="ECO:0007669"/>
    <property type="project" value="UniProtKB-KW"/>
</dbReference>
<dbReference type="CDD" id="cd00473">
    <property type="entry name" value="bS6"/>
    <property type="match status" value="1"/>
</dbReference>
<dbReference type="Gene3D" id="3.30.70.60">
    <property type="match status" value="1"/>
</dbReference>
<comment type="similarity">
    <text evidence="1 3">Belongs to the bacterial ribosomal protein bS6 family.</text>
</comment>
<dbReference type="InterPro" id="IPR000529">
    <property type="entry name" value="Ribosomal_bS6"/>
</dbReference>
<evidence type="ECO:0000256" key="4">
    <source>
        <dbReference type="SAM" id="MobiDB-lite"/>
    </source>
</evidence>
<keyword evidence="3" id="KW-0694">RNA-binding</keyword>
<accession>A0A0G0Q0D1</accession>
<keyword evidence="3 5" id="KW-0689">Ribosomal protein</keyword>
<dbReference type="GO" id="GO:1990904">
    <property type="term" value="C:ribonucleoprotein complex"/>
    <property type="evidence" value="ECO:0007669"/>
    <property type="project" value="UniProtKB-KW"/>
</dbReference>
<reference evidence="5 6" key="1">
    <citation type="journal article" date="2015" name="Nature">
        <title>rRNA introns, odd ribosomes, and small enigmatic genomes across a large radiation of phyla.</title>
        <authorList>
            <person name="Brown C.T."/>
            <person name="Hug L.A."/>
            <person name="Thomas B.C."/>
            <person name="Sharon I."/>
            <person name="Castelle C.J."/>
            <person name="Singh A."/>
            <person name="Wilkins M.J."/>
            <person name="Williams K.H."/>
            <person name="Banfield J.F."/>
        </authorList>
    </citation>
    <scope>NUCLEOTIDE SEQUENCE [LARGE SCALE GENOMIC DNA]</scope>
</reference>
<protein>
    <recommendedName>
        <fullName evidence="2 3">Small ribosomal subunit protein bS6</fullName>
    </recommendedName>
</protein>
<evidence type="ECO:0000313" key="6">
    <source>
        <dbReference type="Proteomes" id="UP000034137"/>
    </source>
</evidence>
<dbReference type="AlphaFoldDB" id="A0A0G0Q0D1"/>
<dbReference type="PANTHER" id="PTHR21011">
    <property type="entry name" value="MITOCHONDRIAL 28S RIBOSOMAL PROTEIN S6"/>
    <property type="match status" value="1"/>
</dbReference>
<evidence type="ECO:0000313" key="5">
    <source>
        <dbReference type="EMBL" id="KKR33809.1"/>
    </source>
</evidence>
<dbReference type="InterPro" id="IPR020814">
    <property type="entry name" value="Ribosomal_S6_plastid/chlpt"/>
</dbReference>
<dbReference type="NCBIfam" id="TIGR00166">
    <property type="entry name" value="S6"/>
    <property type="match status" value="1"/>
</dbReference>
<organism evidence="5 6">
    <name type="scientific">Candidatus Falkowbacteria bacterium GW2011_GWF2_39_8</name>
    <dbReference type="NCBI Taxonomy" id="1618642"/>
    <lineage>
        <taxon>Bacteria</taxon>
        <taxon>Candidatus Falkowiibacteriota</taxon>
    </lineage>
</organism>
<name>A0A0G0Q0D1_9BACT</name>
<keyword evidence="3" id="KW-0687">Ribonucleoprotein</keyword>
<dbReference type="Pfam" id="PF01250">
    <property type="entry name" value="Ribosomal_S6"/>
    <property type="match status" value="1"/>
</dbReference>
<dbReference type="SUPFAM" id="SSF54995">
    <property type="entry name" value="Ribosomal protein S6"/>
    <property type="match status" value="1"/>
</dbReference>
<dbReference type="Proteomes" id="UP000034137">
    <property type="component" value="Unassembled WGS sequence"/>
</dbReference>
<evidence type="ECO:0000256" key="3">
    <source>
        <dbReference type="HAMAP-Rule" id="MF_00360"/>
    </source>
</evidence>
<dbReference type="InterPro" id="IPR014717">
    <property type="entry name" value="Transl_elong_EF1B/ribsomal_bS6"/>
</dbReference>